<keyword evidence="1" id="KW-1133">Transmembrane helix</keyword>
<reference evidence="2 3" key="1">
    <citation type="journal article" date="2013" name="PLoS ONE">
        <title>Assembly-driven community genomics of a hypersaline microbial ecosystem.</title>
        <authorList>
            <person name="Podell S."/>
            <person name="Ugalde J.A."/>
            <person name="Narasingarao P."/>
            <person name="Banfield J.F."/>
            <person name="Heidelberg K.B."/>
            <person name="Allen E.E."/>
        </authorList>
    </citation>
    <scope>NUCLEOTIDE SEQUENCE [LARGE SCALE GENOMIC DNA]</scope>
    <source>
        <strain evidence="3">J07HQW2</strain>
    </source>
</reference>
<feature type="transmembrane region" description="Helical" evidence="1">
    <location>
        <begin position="14"/>
        <end position="46"/>
    </location>
</feature>
<dbReference type="AlphaFoldDB" id="U1NCL3"/>
<evidence type="ECO:0008006" key="4">
    <source>
        <dbReference type="Google" id="ProtNLM"/>
    </source>
</evidence>
<evidence type="ECO:0000313" key="3">
    <source>
        <dbReference type="Proteomes" id="UP000030710"/>
    </source>
</evidence>
<feature type="transmembrane region" description="Helical" evidence="1">
    <location>
        <begin position="58"/>
        <end position="76"/>
    </location>
</feature>
<accession>U1NCL3</accession>
<organism evidence="2 3">
    <name type="scientific">Haloquadratum walsbyi J07HQW2</name>
    <dbReference type="NCBI Taxonomy" id="1238425"/>
    <lineage>
        <taxon>Archaea</taxon>
        <taxon>Methanobacteriati</taxon>
        <taxon>Methanobacteriota</taxon>
        <taxon>Stenosarchaea group</taxon>
        <taxon>Halobacteria</taxon>
        <taxon>Halobacteriales</taxon>
        <taxon>Haloferacaceae</taxon>
        <taxon>Haloquadratum</taxon>
    </lineage>
</organism>
<sequence>MANSNDEKLFSIEWLGIAFALGLIVQTLGWIIGVGLLTGLPAYFIVGALTAWGSPGDTLIEPAVAAFLIATLGFMIDHLFLTLLVVGIPVALLYGAAGFGISIGGAYLGERILD</sequence>
<keyword evidence="1" id="KW-0812">Transmembrane</keyword>
<evidence type="ECO:0000313" key="2">
    <source>
        <dbReference type="EMBL" id="ERG94408.1"/>
    </source>
</evidence>
<dbReference type="Proteomes" id="UP000030710">
    <property type="component" value="Unassembled WGS sequence"/>
</dbReference>
<dbReference type="RefSeq" id="WP_021053899.1">
    <property type="nucleotide sequence ID" value="NZ_KE356561.1"/>
</dbReference>
<gene>
    <name evidence="2" type="ORF">J07HQW2_00842</name>
</gene>
<proteinExistence type="predicted"/>
<name>U1NCL3_9EURY</name>
<keyword evidence="1" id="KW-0472">Membrane</keyword>
<dbReference type="HOGENOM" id="CLU_2115436_0_0_2"/>
<feature type="transmembrane region" description="Helical" evidence="1">
    <location>
        <begin position="82"/>
        <end position="108"/>
    </location>
</feature>
<evidence type="ECO:0000256" key="1">
    <source>
        <dbReference type="SAM" id="Phobius"/>
    </source>
</evidence>
<protein>
    <recommendedName>
        <fullName evidence="4">DUF5518 domain-containing protein</fullName>
    </recommendedName>
</protein>
<dbReference type="EMBL" id="KE356561">
    <property type="protein sequence ID" value="ERG94408.1"/>
    <property type="molecule type" value="Genomic_DNA"/>
</dbReference>